<organism evidence="1">
    <name type="scientific">marine sediment metagenome</name>
    <dbReference type="NCBI Taxonomy" id="412755"/>
    <lineage>
        <taxon>unclassified sequences</taxon>
        <taxon>metagenomes</taxon>
        <taxon>ecological metagenomes</taxon>
    </lineage>
</organism>
<feature type="non-terminal residue" evidence="1">
    <location>
        <position position="37"/>
    </location>
</feature>
<gene>
    <name evidence="1" type="ORF">S06H3_18058</name>
</gene>
<evidence type="ECO:0000313" key="1">
    <source>
        <dbReference type="EMBL" id="GAI12156.1"/>
    </source>
</evidence>
<name>X1M261_9ZZZZ</name>
<dbReference type="EMBL" id="BARV01009092">
    <property type="protein sequence ID" value="GAI12156.1"/>
    <property type="molecule type" value="Genomic_DNA"/>
</dbReference>
<sequence length="37" mass="4244">MDSKQKGKQVITRFGFGEIIEVSDFQSKVRLEKPFLG</sequence>
<reference evidence="1" key="1">
    <citation type="journal article" date="2014" name="Front. Microbiol.">
        <title>High frequency of phylogenetically diverse reductive dehalogenase-homologous genes in deep subseafloor sedimentary metagenomes.</title>
        <authorList>
            <person name="Kawai M."/>
            <person name="Futagami T."/>
            <person name="Toyoda A."/>
            <person name="Takaki Y."/>
            <person name="Nishi S."/>
            <person name="Hori S."/>
            <person name="Arai W."/>
            <person name="Tsubouchi T."/>
            <person name="Morono Y."/>
            <person name="Uchiyama I."/>
            <person name="Ito T."/>
            <person name="Fujiyama A."/>
            <person name="Inagaki F."/>
            <person name="Takami H."/>
        </authorList>
    </citation>
    <scope>NUCLEOTIDE SEQUENCE</scope>
    <source>
        <strain evidence="1">Expedition CK06-06</strain>
    </source>
</reference>
<protein>
    <submittedName>
        <fullName evidence="1">Uncharacterized protein</fullName>
    </submittedName>
</protein>
<proteinExistence type="predicted"/>
<dbReference type="AlphaFoldDB" id="X1M261"/>
<comment type="caution">
    <text evidence="1">The sequence shown here is derived from an EMBL/GenBank/DDBJ whole genome shotgun (WGS) entry which is preliminary data.</text>
</comment>
<accession>X1M261</accession>